<comment type="similarity">
    <text evidence="1">Belongs to the RPAP1 family.</text>
</comment>
<evidence type="ECO:0000259" key="3">
    <source>
        <dbReference type="Pfam" id="PF08621"/>
    </source>
</evidence>
<organism evidence="4 5">
    <name type="scientific">Rhodnius prolixus</name>
    <name type="common">Triatomid bug</name>
    <dbReference type="NCBI Taxonomy" id="13249"/>
    <lineage>
        <taxon>Eukaryota</taxon>
        <taxon>Metazoa</taxon>
        <taxon>Ecdysozoa</taxon>
        <taxon>Arthropoda</taxon>
        <taxon>Hexapoda</taxon>
        <taxon>Insecta</taxon>
        <taxon>Pterygota</taxon>
        <taxon>Neoptera</taxon>
        <taxon>Paraneoptera</taxon>
        <taxon>Hemiptera</taxon>
        <taxon>Heteroptera</taxon>
        <taxon>Panheteroptera</taxon>
        <taxon>Cimicomorpha</taxon>
        <taxon>Reduviidae</taxon>
        <taxon>Triatominae</taxon>
        <taxon>Rhodnius</taxon>
    </lineage>
</organism>
<dbReference type="EMBL" id="ACPB03010240">
    <property type="status" value="NOT_ANNOTATED_CDS"/>
    <property type="molecule type" value="Genomic_DNA"/>
</dbReference>
<evidence type="ECO:0008006" key="6">
    <source>
        <dbReference type="Google" id="ProtNLM"/>
    </source>
</evidence>
<feature type="domain" description="RPAP1 N-terminal" evidence="3">
    <location>
        <begin position="51"/>
        <end position="95"/>
    </location>
</feature>
<dbReference type="Proteomes" id="UP000015103">
    <property type="component" value="Unassembled WGS sequence"/>
</dbReference>
<dbReference type="Pfam" id="PF08620">
    <property type="entry name" value="RPAP1_C"/>
    <property type="match status" value="1"/>
</dbReference>
<dbReference type="SUPFAM" id="SSF48371">
    <property type="entry name" value="ARM repeat"/>
    <property type="match status" value="1"/>
</dbReference>
<dbReference type="AlphaFoldDB" id="T1HEE5"/>
<dbReference type="InterPro" id="IPR013929">
    <property type="entry name" value="RPAP1_C"/>
</dbReference>
<dbReference type="EnsemblMetazoa" id="RPRC002417-RA">
    <property type="protein sequence ID" value="RPRC002417-PA"/>
    <property type="gene ID" value="RPRC002417"/>
</dbReference>
<evidence type="ECO:0000313" key="4">
    <source>
        <dbReference type="EnsemblMetazoa" id="RPRC002417-PA"/>
    </source>
</evidence>
<evidence type="ECO:0000259" key="2">
    <source>
        <dbReference type="Pfam" id="PF08620"/>
    </source>
</evidence>
<feature type="domain" description="RPAP1 C-terminal" evidence="2">
    <location>
        <begin position="167"/>
        <end position="232"/>
    </location>
</feature>
<dbReference type="InParanoid" id="T1HEE5"/>
<dbReference type="GO" id="GO:0006366">
    <property type="term" value="P:transcription by RNA polymerase II"/>
    <property type="evidence" value="ECO:0007669"/>
    <property type="project" value="InterPro"/>
</dbReference>
<protein>
    <recommendedName>
        <fullName evidence="6">RNA polymerase II-associated protein 1 N-terminal domain-containing protein</fullName>
    </recommendedName>
</protein>
<proteinExistence type="inferred from homology"/>
<accession>T1HEE5</accession>
<dbReference type="InterPro" id="IPR016024">
    <property type="entry name" value="ARM-type_fold"/>
</dbReference>
<dbReference type="PANTHER" id="PTHR21483">
    <property type="entry name" value="RNA POLYMERASE II-ASSOCIATED PROTEIN 1"/>
    <property type="match status" value="1"/>
</dbReference>
<name>T1HEE5_RHOPR</name>
<dbReference type="eggNOG" id="KOG1894">
    <property type="taxonomic scope" value="Eukaryota"/>
</dbReference>
<dbReference type="InterPro" id="IPR039913">
    <property type="entry name" value="RPAP1/Rba50"/>
</dbReference>
<dbReference type="InterPro" id="IPR013930">
    <property type="entry name" value="RPAP1_N"/>
</dbReference>
<evidence type="ECO:0000313" key="5">
    <source>
        <dbReference type="Proteomes" id="UP000015103"/>
    </source>
</evidence>
<dbReference type="VEuPathDB" id="VectorBase:RPRC002417"/>
<dbReference type="STRING" id="13249.T1HEE5"/>
<evidence type="ECO:0000256" key="1">
    <source>
        <dbReference type="ARBA" id="ARBA00009953"/>
    </source>
</evidence>
<dbReference type="HOGENOM" id="CLU_467966_0_0_1"/>
<dbReference type="OMA" id="DSECGAN"/>
<reference evidence="4" key="1">
    <citation type="submission" date="2015-05" db="UniProtKB">
        <authorList>
            <consortium name="EnsemblMetazoa"/>
        </authorList>
    </citation>
    <scope>IDENTIFICATION</scope>
</reference>
<dbReference type="Pfam" id="PF08621">
    <property type="entry name" value="RPAP1_N"/>
    <property type="match status" value="1"/>
</dbReference>
<keyword evidence="5" id="KW-1185">Reference proteome</keyword>
<dbReference type="PANTHER" id="PTHR21483:SF18">
    <property type="entry name" value="RNA POLYMERASE II-ASSOCIATED PROTEIN 1"/>
    <property type="match status" value="1"/>
</dbReference>
<sequence length="583" mass="66109">MAEPRKKSIFAQRMHKRKERLQKATTVSERKTEKHVFGDRSYIVTGEEAMTIHNENVNKLLSMSEEELLQEREKIVAELDPGIIKFLQSRRNKDERIIADVTMVEDSECGANKCTEDKKAKFNLEELSELKEIAYKYPHMDIVEDDKLKWIGELPKEVKIPKDPYPARFNFEGRLLPFCDKGEGVLQGLHNHGDEQERPGYSLQELIQLSRSSVLQQRVIAINTLANIMANVNNRDSFFCSYLSKLANYIVVLLIYIFCGIFQASNYDECFDTPVLPALLEADTFLLLRFSLDDPAQPVVSAAAAAICNLIVNHLDELCLDILLGTPLGIQQPSFGVALEVSKDDISELKDQELLKLDIIKGALRTDLLTRIKYILVDLSTEPVEIKHLLKTITRIARHSYETADIVFKCPGLLEKVRTLVDKGDEGSYYPEALKLFRILCARSKTFAAIIASDYRVLEAVFSFIAGDKAQRHPETMQLTLESFYTWQTFLNYNIAFESIGQLTPVLLRLLDAHYGLTDISGANSDLEHGTALVSTLSCAAKLKPGVIAQAIPLLLNCTRKWLLQYEQGMSKSSYTLYKWVWL</sequence>